<comment type="caution">
    <text evidence="1">The sequence shown here is derived from an EMBL/GenBank/DDBJ whole genome shotgun (WGS) entry which is preliminary data.</text>
</comment>
<dbReference type="OrthoDB" id="4116093at2"/>
<sequence length="61" mass="6566">MHYGDDLAADTPGWVYAWTAEAATGIIDRVTTVGWDLVSEAAPTQRGICKKTITALLSLDE</sequence>
<proteinExistence type="predicted"/>
<dbReference type="AlphaFoldDB" id="A0A4R5BRA7"/>
<dbReference type="Proteomes" id="UP000295578">
    <property type="component" value="Unassembled WGS sequence"/>
</dbReference>
<dbReference type="RefSeq" id="WP_132194173.1">
    <property type="nucleotide sequence ID" value="NZ_SMKY01000012.1"/>
</dbReference>
<name>A0A4R5BRA7_9ACTN</name>
<organism evidence="1 2">
    <name type="scientific">Actinomadura darangshiensis</name>
    <dbReference type="NCBI Taxonomy" id="705336"/>
    <lineage>
        <taxon>Bacteria</taxon>
        <taxon>Bacillati</taxon>
        <taxon>Actinomycetota</taxon>
        <taxon>Actinomycetes</taxon>
        <taxon>Streptosporangiales</taxon>
        <taxon>Thermomonosporaceae</taxon>
        <taxon>Actinomadura</taxon>
    </lineage>
</organism>
<reference evidence="1 2" key="1">
    <citation type="submission" date="2019-03" db="EMBL/GenBank/DDBJ databases">
        <title>Draft genome sequences of novel Actinobacteria.</title>
        <authorList>
            <person name="Sahin N."/>
            <person name="Ay H."/>
            <person name="Saygin H."/>
        </authorList>
    </citation>
    <scope>NUCLEOTIDE SEQUENCE [LARGE SCALE GENOMIC DNA]</scope>
    <source>
        <strain evidence="1 2">DSM 45941</strain>
    </source>
</reference>
<evidence type="ECO:0000313" key="1">
    <source>
        <dbReference type="EMBL" id="TDD89511.1"/>
    </source>
</evidence>
<evidence type="ECO:0000313" key="2">
    <source>
        <dbReference type="Proteomes" id="UP000295578"/>
    </source>
</evidence>
<keyword evidence="2" id="KW-1185">Reference proteome</keyword>
<dbReference type="EMBL" id="SMKY01000012">
    <property type="protein sequence ID" value="TDD89511.1"/>
    <property type="molecule type" value="Genomic_DNA"/>
</dbReference>
<accession>A0A4R5BRA7</accession>
<protein>
    <submittedName>
        <fullName evidence="1">Uncharacterized protein</fullName>
    </submittedName>
</protein>
<gene>
    <name evidence="1" type="ORF">E1293_04695</name>
</gene>